<keyword evidence="1" id="KW-0472">Membrane</keyword>
<dbReference type="OrthoDB" id="4951201at2"/>
<organism evidence="2 3">
    <name type="scientific">Aeromicrobium fastidiosum</name>
    <dbReference type="NCBI Taxonomy" id="52699"/>
    <lineage>
        <taxon>Bacteria</taxon>
        <taxon>Bacillati</taxon>
        <taxon>Actinomycetota</taxon>
        <taxon>Actinomycetes</taxon>
        <taxon>Propionibacteriales</taxon>
        <taxon>Nocardioidaceae</taxon>
        <taxon>Aeromicrobium</taxon>
    </lineage>
</organism>
<dbReference type="AlphaFoldDB" id="A0A641ARK3"/>
<accession>A0A641ARK3</accession>
<proteinExistence type="predicted"/>
<feature type="transmembrane region" description="Helical" evidence="1">
    <location>
        <begin position="132"/>
        <end position="151"/>
    </location>
</feature>
<dbReference type="Proteomes" id="UP001515100">
    <property type="component" value="Unassembled WGS sequence"/>
</dbReference>
<dbReference type="RefSeq" id="WP_129180654.1">
    <property type="nucleotide sequence ID" value="NZ_JAGIOG010000001.1"/>
</dbReference>
<evidence type="ECO:0008006" key="4">
    <source>
        <dbReference type="Google" id="ProtNLM"/>
    </source>
</evidence>
<evidence type="ECO:0000313" key="2">
    <source>
        <dbReference type="EMBL" id="KAA1380312.1"/>
    </source>
</evidence>
<evidence type="ECO:0000313" key="3">
    <source>
        <dbReference type="Proteomes" id="UP001515100"/>
    </source>
</evidence>
<sequence>MQPRRRRRITTAVLTVVLLAFGTAGVVAVRGGIAEHGNATALDDPDSTFVPVVGTVEMPPAAAQASGKEWSQMSVRYTTSDDRHVTTMVWTRRDDKEYDEGQRIGLEYVAQHPTAARLAGNRGGDAEPWRTLLVGIGILAGVIVVPVALLFDEVSRRRRRTTVD</sequence>
<reference evidence="2" key="1">
    <citation type="submission" date="2019-09" db="EMBL/GenBank/DDBJ databases">
        <authorList>
            <person name="Li J."/>
        </authorList>
    </citation>
    <scope>NUCLEOTIDE SEQUENCE [LARGE SCALE GENOMIC DNA]</scope>
    <source>
        <strain evidence="2">NRBC 14897</strain>
    </source>
</reference>
<keyword evidence="3" id="KW-1185">Reference proteome</keyword>
<protein>
    <recommendedName>
        <fullName evidence="4">DUF3592 domain-containing protein</fullName>
    </recommendedName>
</protein>
<name>A0A641ARK3_9ACTN</name>
<evidence type="ECO:0000256" key="1">
    <source>
        <dbReference type="SAM" id="Phobius"/>
    </source>
</evidence>
<keyword evidence="1" id="KW-1133">Transmembrane helix</keyword>
<comment type="caution">
    <text evidence="2">The sequence shown here is derived from an EMBL/GenBank/DDBJ whole genome shotgun (WGS) entry which is preliminary data.</text>
</comment>
<keyword evidence="1" id="KW-0812">Transmembrane</keyword>
<gene>
    <name evidence="2" type="ORF">ESP62_003715</name>
</gene>
<dbReference type="EMBL" id="SDPP02000001">
    <property type="protein sequence ID" value="KAA1380312.1"/>
    <property type="molecule type" value="Genomic_DNA"/>
</dbReference>